<evidence type="ECO:0000256" key="2">
    <source>
        <dbReference type="ARBA" id="ARBA00004496"/>
    </source>
</evidence>
<protein>
    <recommendedName>
        <fullName evidence="3">16S rRNA (cytosine(967)-C(5))-methyltransferase</fullName>
        <ecNumber evidence="3">2.1.1.176</ecNumber>
    </recommendedName>
    <alternativeName>
        <fullName evidence="10">16S rRNA m5C967 methyltransferase</fullName>
    </alternativeName>
    <alternativeName>
        <fullName evidence="11">rRNA (cytosine-C(5)-)-methyltransferase RsmB</fullName>
    </alternativeName>
</protein>
<dbReference type="FunFam" id="3.30.70.1170:FF:000002">
    <property type="entry name" value="Ribosomal RNA small subunit methyltransferase B"/>
    <property type="match status" value="1"/>
</dbReference>
<keyword evidence="6 13" id="KW-0489">Methyltransferase</keyword>
<evidence type="ECO:0000259" key="14">
    <source>
        <dbReference type="PROSITE" id="PS51686"/>
    </source>
</evidence>
<dbReference type="Pfam" id="PF01029">
    <property type="entry name" value="NusB"/>
    <property type="match status" value="1"/>
</dbReference>
<evidence type="ECO:0000256" key="7">
    <source>
        <dbReference type="ARBA" id="ARBA00022679"/>
    </source>
</evidence>
<comment type="similarity">
    <text evidence="13">Belongs to the class I-like SAM-binding methyltransferase superfamily. RsmB/NOP family.</text>
</comment>
<dbReference type="CDD" id="cd02440">
    <property type="entry name" value="AdoMet_MTases"/>
    <property type="match status" value="1"/>
</dbReference>
<dbReference type="GO" id="GO:0006355">
    <property type="term" value="P:regulation of DNA-templated transcription"/>
    <property type="evidence" value="ECO:0007669"/>
    <property type="project" value="InterPro"/>
</dbReference>
<feature type="binding site" evidence="13">
    <location>
        <position position="315"/>
    </location>
    <ligand>
        <name>S-adenosyl-L-methionine</name>
        <dbReference type="ChEBI" id="CHEBI:59789"/>
    </ligand>
</feature>
<evidence type="ECO:0000256" key="11">
    <source>
        <dbReference type="ARBA" id="ARBA00031088"/>
    </source>
</evidence>
<sequence length="428" mass="48590">MKKNERLQALRILVKLLQERTPLSHLFQAQSELTPLTKEICFGVCRHYFRLQAIADCLVDKRPKAVEVWLVLLIGLYQLHFMQKPDYAVVKETVALLDPLKKSWAKGLVNAVLRTYCREQDALVARLQTDPDFLYGHPAWFVERLQKDWPDGWQAILQANDAHPPMSLRVNRQRGDRAAYLERLHQKGIKAYPTMDAIQGITLENACNVDDLPGFSCGDVSVQDEAAQFAVSLLSLQPGLRLLDACCAPGGKTCHILETEPALKACIALDIDEKRLQRVRENLTRLNLKATLLQGDGLKPESWWDGQLFERILLDAPCSATGVIRRHSDIKLLRTEAEVTEITHLQHALLQSLWPLLAPQGLLVYATCSILKEENEQQIAQFVAKHPDCEVVTGQKNWGRVTGYGWQIFPGENNRDGFFYSVLRKRDK</sequence>
<dbReference type="NCBIfam" id="NF008149">
    <property type="entry name" value="PRK10901.1"/>
    <property type="match status" value="1"/>
</dbReference>
<evidence type="ECO:0000313" key="15">
    <source>
        <dbReference type="EMBL" id="STX39599.1"/>
    </source>
</evidence>
<dbReference type="RefSeq" id="WP_115176015.1">
    <property type="nucleotide sequence ID" value="NZ_UGNY01000001.1"/>
</dbReference>
<comment type="function">
    <text evidence="1">Specifically methylates the cytosine at position 967 (m5C967) of 16S rRNA.</text>
</comment>
<dbReference type="NCBIfam" id="TIGR00563">
    <property type="entry name" value="rsmB"/>
    <property type="match status" value="1"/>
</dbReference>
<keyword evidence="4" id="KW-0963">Cytoplasm</keyword>
<dbReference type="InterPro" id="IPR049560">
    <property type="entry name" value="MeTrfase_RsmB-F_NOP2_cat"/>
</dbReference>
<dbReference type="PANTHER" id="PTHR22807:SF61">
    <property type="entry name" value="NOL1_NOP2_SUN FAMILY PROTEIN _ ANTITERMINATION NUSB DOMAIN-CONTAINING PROTEIN"/>
    <property type="match status" value="1"/>
</dbReference>
<dbReference type="SUPFAM" id="SSF53335">
    <property type="entry name" value="S-adenosyl-L-methionine-dependent methyltransferases"/>
    <property type="match status" value="1"/>
</dbReference>
<dbReference type="Gene3D" id="3.30.70.1170">
    <property type="entry name" value="Sun protein, domain 3"/>
    <property type="match status" value="1"/>
</dbReference>
<feature type="binding site" evidence="13">
    <location>
        <position position="270"/>
    </location>
    <ligand>
        <name>S-adenosyl-L-methionine</name>
        <dbReference type="ChEBI" id="CHEBI:59789"/>
    </ligand>
</feature>
<evidence type="ECO:0000256" key="8">
    <source>
        <dbReference type="ARBA" id="ARBA00022691"/>
    </source>
</evidence>
<dbReference type="InterPro" id="IPR006027">
    <property type="entry name" value="NusB_RsmB_TIM44"/>
</dbReference>
<dbReference type="Gene3D" id="1.10.287.730">
    <property type="entry name" value="Helix hairpin bin"/>
    <property type="match status" value="1"/>
</dbReference>
<evidence type="ECO:0000256" key="3">
    <source>
        <dbReference type="ARBA" id="ARBA00012140"/>
    </source>
</evidence>
<dbReference type="Pfam" id="PF01189">
    <property type="entry name" value="Methyltr_RsmB-F"/>
    <property type="match status" value="1"/>
</dbReference>
<evidence type="ECO:0000256" key="5">
    <source>
        <dbReference type="ARBA" id="ARBA00022552"/>
    </source>
</evidence>
<gene>
    <name evidence="15" type="primary">rsmB</name>
    <name evidence="15" type="ORF">NCTC11978_02803</name>
</gene>
<keyword evidence="8 13" id="KW-0949">S-adenosyl-L-methionine</keyword>
<feature type="binding site" evidence="13">
    <location>
        <position position="296"/>
    </location>
    <ligand>
        <name>S-adenosyl-L-methionine</name>
        <dbReference type="ChEBI" id="CHEBI:59789"/>
    </ligand>
</feature>
<dbReference type="Pfam" id="PF22458">
    <property type="entry name" value="RsmF-B_ferredox"/>
    <property type="match status" value="1"/>
</dbReference>
<dbReference type="PROSITE" id="PS51686">
    <property type="entry name" value="SAM_MT_RSMB_NOP"/>
    <property type="match status" value="1"/>
</dbReference>
<dbReference type="PRINTS" id="PR02008">
    <property type="entry name" value="RCMTFAMILY"/>
</dbReference>
<feature type="domain" description="SAM-dependent MTase RsmB/NOP-type" evidence="14">
    <location>
        <begin position="156"/>
        <end position="426"/>
    </location>
</feature>
<organism evidence="15 16">
    <name type="scientific">Legionella feeleii</name>
    <dbReference type="NCBI Taxonomy" id="453"/>
    <lineage>
        <taxon>Bacteria</taxon>
        <taxon>Pseudomonadati</taxon>
        <taxon>Pseudomonadota</taxon>
        <taxon>Gammaproteobacteria</taxon>
        <taxon>Legionellales</taxon>
        <taxon>Legionellaceae</taxon>
        <taxon>Legionella</taxon>
    </lineage>
</organism>
<keyword evidence="5" id="KW-0698">rRNA processing</keyword>
<dbReference type="Gene3D" id="1.10.940.10">
    <property type="entry name" value="NusB-like"/>
    <property type="match status" value="1"/>
</dbReference>
<dbReference type="GO" id="GO:0003723">
    <property type="term" value="F:RNA binding"/>
    <property type="evidence" value="ECO:0007669"/>
    <property type="project" value="UniProtKB-UniRule"/>
</dbReference>
<dbReference type="InterPro" id="IPR054728">
    <property type="entry name" value="RsmB-like_ferredoxin"/>
</dbReference>
<dbReference type="PANTHER" id="PTHR22807">
    <property type="entry name" value="NOP2 YEAST -RELATED NOL1/NOP2/FMU SUN DOMAIN-CONTAINING"/>
    <property type="match status" value="1"/>
</dbReference>
<evidence type="ECO:0000256" key="9">
    <source>
        <dbReference type="ARBA" id="ARBA00022884"/>
    </source>
</evidence>
<feature type="binding site" evidence="13">
    <location>
        <begin position="246"/>
        <end position="252"/>
    </location>
    <ligand>
        <name>S-adenosyl-L-methionine</name>
        <dbReference type="ChEBI" id="CHEBI:59789"/>
    </ligand>
</feature>
<evidence type="ECO:0000256" key="4">
    <source>
        <dbReference type="ARBA" id="ARBA00022490"/>
    </source>
</evidence>
<name>A0A378IWT4_9GAMM</name>
<feature type="active site" description="Nucleophile" evidence="13">
    <location>
        <position position="368"/>
    </location>
</feature>
<evidence type="ECO:0000256" key="12">
    <source>
        <dbReference type="ARBA" id="ARBA00047283"/>
    </source>
</evidence>
<evidence type="ECO:0000256" key="13">
    <source>
        <dbReference type="PROSITE-ProRule" id="PRU01023"/>
    </source>
</evidence>
<dbReference type="EMBL" id="UGNY01000001">
    <property type="protein sequence ID" value="STX39599.1"/>
    <property type="molecule type" value="Genomic_DNA"/>
</dbReference>
<keyword evidence="9 13" id="KW-0694">RNA-binding</keyword>
<accession>A0A378IWT4</accession>
<dbReference type="AlphaFoldDB" id="A0A378IWT4"/>
<evidence type="ECO:0000313" key="16">
    <source>
        <dbReference type="Proteomes" id="UP000254033"/>
    </source>
</evidence>
<evidence type="ECO:0000256" key="1">
    <source>
        <dbReference type="ARBA" id="ARBA00002724"/>
    </source>
</evidence>
<dbReference type="InterPro" id="IPR023267">
    <property type="entry name" value="RCMT"/>
</dbReference>
<dbReference type="Gene3D" id="3.40.50.150">
    <property type="entry name" value="Vaccinia Virus protein VP39"/>
    <property type="match status" value="1"/>
</dbReference>
<proteinExistence type="inferred from homology"/>
<dbReference type="InterPro" id="IPR035926">
    <property type="entry name" value="NusB-like_sf"/>
</dbReference>
<dbReference type="SUPFAM" id="SSF48013">
    <property type="entry name" value="NusB-like"/>
    <property type="match status" value="1"/>
</dbReference>
<evidence type="ECO:0000256" key="10">
    <source>
        <dbReference type="ARBA" id="ARBA00030399"/>
    </source>
</evidence>
<dbReference type="GO" id="GO:0070475">
    <property type="term" value="P:rRNA base methylation"/>
    <property type="evidence" value="ECO:0007669"/>
    <property type="project" value="TreeGrafter"/>
</dbReference>
<dbReference type="EC" id="2.1.1.176" evidence="3"/>
<dbReference type="FunFam" id="3.40.50.150:FF:000022">
    <property type="entry name" value="Ribosomal RNA small subunit methyltransferase B"/>
    <property type="match status" value="1"/>
</dbReference>
<dbReference type="GO" id="GO:0009383">
    <property type="term" value="F:rRNA (cytosine-C5-)-methyltransferase activity"/>
    <property type="evidence" value="ECO:0007669"/>
    <property type="project" value="TreeGrafter"/>
</dbReference>
<dbReference type="InterPro" id="IPR029063">
    <property type="entry name" value="SAM-dependent_MTases_sf"/>
</dbReference>
<evidence type="ECO:0000256" key="6">
    <source>
        <dbReference type="ARBA" id="ARBA00022603"/>
    </source>
</evidence>
<dbReference type="InterPro" id="IPR004573">
    <property type="entry name" value="rRNA_ssu_MeTfrase_B"/>
</dbReference>
<comment type="catalytic activity">
    <reaction evidence="12">
        <text>cytidine(967) in 16S rRNA + S-adenosyl-L-methionine = 5-methylcytidine(967) in 16S rRNA + S-adenosyl-L-homocysteine + H(+)</text>
        <dbReference type="Rhea" id="RHEA:42748"/>
        <dbReference type="Rhea" id="RHEA-COMP:10219"/>
        <dbReference type="Rhea" id="RHEA-COMP:10220"/>
        <dbReference type="ChEBI" id="CHEBI:15378"/>
        <dbReference type="ChEBI" id="CHEBI:57856"/>
        <dbReference type="ChEBI" id="CHEBI:59789"/>
        <dbReference type="ChEBI" id="CHEBI:74483"/>
        <dbReference type="ChEBI" id="CHEBI:82748"/>
        <dbReference type="EC" id="2.1.1.176"/>
    </reaction>
</comment>
<dbReference type="GO" id="GO:0005829">
    <property type="term" value="C:cytosol"/>
    <property type="evidence" value="ECO:0007669"/>
    <property type="project" value="TreeGrafter"/>
</dbReference>
<reference evidence="15 16" key="1">
    <citation type="submission" date="2018-06" db="EMBL/GenBank/DDBJ databases">
        <authorList>
            <consortium name="Pathogen Informatics"/>
            <person name="Doyle S."/>
        </authorList>
    </citation>
    <scope>NUCLEOTIDE SEQUENCE [LARGE SCALE GENOMIC DNA]</scope>
    <source>
        <strain evidence="15 16">NCTC11978</strain>
    </source>
</reference>
<comment type="subcellular location">
    <subcellularLocation>
        <location evidence="2">Cytoplasm</location>
    </subcellularLocation>
</comment>
<dbReference type="Proteomes" id="UP000254033">
    <property type="component" value="Unassembled WGS sequence"/>
</dbReference>
<dbReference type="InterPro" id="IPR001678">
    <property type="entry name" value="MeTrfase_RsmB-F_NOP2_dom"/>
</dbReference>
<keyword evidence="7 13" id="KW-0808">Transferase</keyword>